<reference evidence="2 3" key="1">
    <citation type="journal article" date="2010" name="Nature">
        <title>The Ectocarpus genome and the independent evolution of multicellularity in brown algae.</title>
        <authorList>
            <person name="Cock J.M."/>
            <person name="Sterck L."/>
            <person name="Rouze P."/>
            <person name="Scornet D."/>
            <person name="Allen A.E."/>
            <person name="Amoutzias G."/>
            <person name="Anthouard V."/>
            <person name="Artiguenave F."/>
            <person name="Aury J.M."/>
            <person name="Badger J.H."/>
            <person name="Beszteri B."/>
            <person name="Billiau K."/>
            <person name="Bonnet E."/>
            <person name="Bothwell J.H."/>
            <person name="Bowler C."/>
            <person name="Boyen C."/>
            <person name="Brownlee C."/>
            <person name="Carrano C.J."/>
            <person name="Charrier B."/>
            <person name="Cho G.Y."/>
            <person name="Coelho S.M."/>
            <person name="Collen J."/>
            <person name="Corre E."/>
            <person name="Da Silva C."/>
            <person name="Delage L."/>
            <person name="Delaroque N."/>
            <person name="Dittami S.M."/>
            <person name="Doulbeau S."/>
            <person name="Elias M."/>
            <person name="Farnham G."/>
            <person name="Gachon C.M."/>
            <person name="Gschloessl B."/>
            <person name="Heesch S."/>
            <person name="Jabbari K."/>
            <person name="Jubin C."/>
            <person name="Kawai H."/>
            <person name="Kimura K."/>
            <person name="Kloareg B."/>
            <person name="Kupper F.C."/>
            <person name="Lang D."/>
            <person name="Le Bail A."/>
            <person name="Leblanc C."/>
            <person name="Lerouge P."/>
            <person name="Lohr M."/>
            <person name="Lopez P.J."/>
            <person name="Martens C."/>
            <person name="Maumus F."/>
            <person name="Michel G."/>
            <person name="Miranda-Saavedra D."/>
            <person name="Morales J."/>
            <person name="Moreau H."/>
            <person name="Motomura T."/>
            <person name="Nagasato C."/>
            <person name="Napoli C.A."/>
            <person name="Nelson D.R."/>
            <person name="Nyvall-Collen P."/>
            <person name="Peters A.F."/>
            <person name="Pommier C."/>
            <person name="Potin P."/>
            <person name="Poulain J."/>
            <person name="Quesneville H."/>
            <person name="Read B."/>
            <person name="Rensing S.A."/>
            <person name="Ritter A."/>
            <person name="Rousvoal S."/>
            <person name="Samanta M."/>
            <person name="Samson G."/>
            <person name="Schroeder D.C."/>
            <person name="Segurens B."/>
            <person name="Strittmatter M."/>
            <person name="Tonon T."/>
            <person name="Tregear J.W."/>
            <person name="Valentin K."/>
            <person name="von Dassow P."/>
            <person name="Yamagishi T."/>
            <person name="Van de Peer Y."/>
            <person name="Wincker P."/>
        </authorList>
    </citation>
    <scope>NUCLEOTIDE SEQUENCE [LARGE SCALE GENOMIC DNA]</scope>
    <source>
        <strain evidence="3">Ec32 / CCAP1310/4</strain>
    </source>
</reference>
<sequence>MCDAASKTVGGSAMIDEKLDTAPQPSVVAGIDARVKATLPAGRQRSWVDIPRRREGAERKGEAASDRIRILSYNVLGARQGLADKHDHVGVDIRNWPTRRDRLREEIWSYCKSDPGGVQVICLQEVTFRTLGYDWLPFMAKLGLDRHVYQPKSDRPQRRHRSRCLGVAIFYSSTHFEKMAEVRVVFSEETLGLREDRGREGERSHSSRASELPEAVPAAPKATTTRAGKGAAPPCDQFLRRVYGGDTGRGAKREQDPATVSRLEQDLANRHDAAALVRLRLKESDDLEEGASGKGGRGGGGENGRSFTVVCAHLFYDPNRPDLKTAQCQMLFQAIDRLHEKCGVASALGGGKAGSEIPSLGPANLVLCADFNSKPLVDPWFLPGPLKAAAQARLQTTAAIGSQDPSAPTPGSQPNTSKDVYPSSQATASGVYCLLNYGCVPPTHPEHPDTFIPEWLKRKEQEEISRQELPKVGGGKLWTPRRTRRTRGAPVVPAEHRPSGEWVSGFGGTLEDAYRDRGAVSPSFTTKTSSFSGIIDHIFVSTGEKDSGLAISGVLAFPPGAHLTEGRETTSSGEDLEQSGPEPTPDRQEEHSPTDPPAWGEFGPIPNKLWGSDHLALGVELVLL</sequence>
<feature type="compositionally biased region" description="Low complexity" evidence="1">
    <location>
        <begin position="207"/>
        <end position="234"/>
    </location>
</feature>
<accession>D7FIG3</accession>
<feature type="region of interest" description="Disordered" evidence="1">
    <location>
        <begin position="400"/>
        <end position="423"/>
    </location>
</feature>
<dbReference type="STRING" id="2880.D7FIG3"/>
<evidence type="ECO:0000256" key="1">
    <source>
        <dbReference type="SAM" id="MobiDB-lite"/>
    </source>
</evidence>
<evidence type="ECO:0000313" key="2">
    <source>
        <dbReference type="EMBL" id="CBJ28786.1"/>
    </source>
</evidence>
<dbReference type="GO" id="GO:0000175">
    <property type="term" value="F:3'-5'-RNA exonuclease activity"/>
    <property type="evidence" value="ECO:0007669"/>
    <property type="project" value="TreeGrafter"/>
</dbReference>
<dbReference type="OrthoDB" id="2866996at2759"/>
<dbReference type="Gene3D" id="3.60.10.10">
    <property type="entry name" value="Endonuclease/exonuclease/phosphatase"/>
    <property type="match status" value="1"/>
</dbReference>
<dbReference type="EMBL" id="FN647878">
    <property type="protein sequence ID" value="CBJ28786.1"/>
    <property type="molecule type" value="Genomic_DNA"/>
</dbReference>
<feature type="compositionally biased region" description="Basic and acidic residues" evidence="1">
    <location>
        <begin position="584"/>
        <end position="593"/>
    </location>
</feature>
<protein>
    <submittedName>
        <fullName evidence="2">Uncharacterized protein</fullName>
    </submittedName>
</protein>
<dbReference type="Proteomes" id="UP000002630">
    <property type="component" value="Linkage Group LG22"/>
</dbReference>
<name>D7FIG3_ECTSI</name>
<dbReference type="InParanoid" id="D7FIG3"/>
<dbReference type="PANTHER" id="PTHR12121:SF100">
    <property type="entry name" value="POLY(A)-SPECIFIC RIBONUCLEASE"/>
    <property type="match status" value="1"/>
</dbReference>
<feature type="region of interest" description="Disordered" evidence="1">
    <location>
        <begin position="193"/>
        <end position="266"/>
    </location>
</feature>
<proteinExistence type="predicted"/>
<dbReference type="InterPro" id="IPR050410">
    <property type="entry name" value="CCR4/nocturin_mRNA_transcr"/>
</dbReference>
<dbReference type="PANTHER" id="PTHR12121">
    <property type="entry name" value="CARBON CATABOLITE REPRESSOR PROTEIN 4"/>
    <property type="match status" value="1"/>
</dbReference>
<feature type="compositionally biased region" description="Polar residues" evidence="1">
    <location>
        <begin position="403"/>
        <end position="423"/>
    </location>
</feature>
<dbReference type="EMBL" id="FN649747">
    <property type="protein sequence ID" value="CBJ28786.1"/>
    <property type="molecule type" value="Genomic_DNA"/>
</dbReference>
<gene>
    <name evidence="2" type="ORF">Esi_0120_0033</name>
</gene>
<organism evidence="2 3">
    <name type="scientific">Ectocarpus siliculosus</name>
    <name type="common">Brown alga</name>
    <name type="synonym">Conferva siliculosa</name>
    <dbReference type="NCBI Taxonomy" id="2880"/>
    <lineage>
        <taxon>Eukaryota</taxon>
        <taxon>Sar</taxon>
        <taxon>Stramenopiles</taxon>
        <taxon>Ochrophyta</taxon>
        <taxon>PX clade</taxon>
        <taxon>Phaeophyceae</taxon>
        <taxon>Ectocarpales</taxon>
        <taxon>Ectocarpaceae</taxon>
        <taxon>Ectocarpus</taxon>
    </lineage>
</organism>
<keyword evidence="3" id="KW-1185">Reference proteome</keyword>
<feature type="compositionally biased region" description="Basic and acidic residues" evidence="1">
    <location>
        <begin position="193"/>
        <end position="205"/>
    </location>
</feature>
<dbReference type="InterPro" id="IPR036691">
    <property type="entry name" value="Endo/exonu/phosph_ase_sf"/>
</dbReference>
<feature type="region of interest" description="Disordered" evidence="1">
    <location>
        <begin position="560"/>
        <end position="605"/>
    </location>
</feature>
<feature type="region of interest" description="Disordered" evidence="1">
    <location>
        <begin position="472"/>
        <end position="504"/>
    </location>
</feature>
<dbReference type="AlphaFoldDB" id="D7FIG3"/>
<evidence type="ECO:0000313" key="3">
    <source>
        <dbReference type="Proteomes" id="UP000002630"/>
    </source>
</evidence>
<dbReference type="SUPFAM" id="SSF56219">
    <property type="entry name" value="DNase I-like"/>
    <property type="match status" value="1"/>
</dbReference>